<evidence type="ECO:0000313" key="8">
    <source>
        <dbReference type="Proteomes" id="UP000004994"/>
    </source>
</evidence>
<dbReference type="AlphaFoldDB" id="K4C6E6"/>
<sequence>MLVVPGYDLQYYMRTGMCKFGASCKYHHPRQGEESPSLNEKECAHYMKTGHCKFGITCKFNHPQPAGVQVPALAAGPFPLPAAVPPPATYPELQPLPPVDSAEQYGMVTGFYLSSAIPNYSICSWSRSSAMPNFSLCSWSRSSLWSYTNICFSTCLRKPICISYCFSWCFKQHPGWTCISGKTWAA</sequence>
<dbReference type="STRING" id="4081.K4C6E6"/>
<dbReference type="SUPFAM" id="SSF90229">
    <property type="entry name" value="CCCH zinc finger"/>
    <property type="match status" value="1"/>
</dbReference>
<reference evidence="7" key="1">
    <citation type="journal article" date="2012" name="Nature">
        <title>The tomato genome sequence provides insights into fleshy fruit evolution.</title>
        <authorList>
            <consortium name="Tomato Genome Consortium"/>
        </authorList>
    </citation>
    <scope>NUCLEOTIDE SEQUENCE [LARGE SCALE GENOMIC DNA]</scope>
    <source>
        <strain evidence="7">cv. Heinz 1706</strain>
    </source>
</reference>
<evidence type="ECO:0000256" key="5">
    <source>
        <dbReference type="PROSITE-ProRule" id="PRU00723"/>
    </source>
</evidence>
<dbReference type="InterPro" id="IPR050974">
    <property type="entry name" value="Plant_ZF_CCCH"/>
</dbReference>
<protein>
    <recommendedName>
        <fullName evidence="6">C3H1-type domain-containing protein</fullName>
    </recommendedName>
</protein>
<dbReference type="PhylomeDB" id="K4C6E6"/>
<feature type="domain" description="C3H1-type" evidence="6">
    <location>
        <begin position="37"/>
        <end position="65"/>
    </location>
</feature>
<evidence type="ECO:0000256" key="4">
    <source>
        <dbReference type="ARBA" id="ARBA00023125"/>
    </source>
</evidence>
<keyword evidence="8" id="KW-1185">Reference proteome</keyword>
<evidence type="ECO:0000256" key="1">
    <source>
        <dbReference type="ARBA" id="ARBA00022723"/>
    </source>
</evidence>
<dbReference type="PROSITE" id="PS50103">
    <property type="entry name" value="ZF_C3H1"/>
    <property type="match status" value="2"/>
</dbReference>
<dbReference type="Gramene" id="Solyc06g054600.2.1">
    <property type="protein sequence ID" value="Solyc06g054600.2.1"/>
    <property type="gene ID" value="Solyc06g054600.2"/>
</dbReference>
<dbReference type="GO" id="GO:0008270">
    <property type="term" value="F:zinc ion binding"/>
    <property type="evidence" value="ECO:0007669"/>
    <property type="project" value="UniProtKB-KW"/>
</dbReference>
<evidence type="ECO:0000256" key="2">
    <source>
        <dbReference type="ARBA" id="ARBA00022771"/>
    </source>
</evidence>
<dbReference type="SMART" id="SM00356">
    <property type="entry name" value="ZnF_C3H1"/>
    <property type="match status" value="2"/>
</dbReference>
<dbReference type="PANTHER" id="PTHR12506">
    <property type="entry name" value="PROTEIN PHOSPHATASE RELATED"/>
    <property type="match status" value="1"/>
</dbReference>
<feature type="zinc finger region" description="C3H1-type" evidence="5">
    <location>
        <begin position="37"/>
        <end position="65"/>
    </location>
</feature>
<keyword evidence="4" id="KW-0238">DNA-binding</keyword>
<keyword evidence="3 5" id="KW-0862">Zinc</keyword>
<dbReference type="InterPro" id="IPR000571">
    <property type="entry name" value="Znf_CCCH"/>
</dbReference>
<proteinExistence type="predicted"/>
<dbReference type="InterPro" id="IPR036855">
    <property type="entry name" value="Znf_CCCH_sf"/>
</dbReference>
<dbReference type="Pfam" id="PF00642">
    <property type="entry name" value="zf-CCCH"/>
    <property type="match status" value="2"/>
</dbReference>
<organism evidence="7">
    <name type="scientific">Solanum lycopersicum</name>
    <name type="common">Tomato</name>
    <name type="synonym">Lycopersicon esculentum</name>
    <dbReference type="NCBI Taxonomy" id="4081"/>
    <lineage>
        <taxon>Eukaryota</taxon>
        <taxon>Viridiplantae</taxon>
        <taxon>Streptophyta</taxon>
        <taxon>Embryophyta</taxon>
        <taxon>Tracheophyta</taxon>
        <taxon>Spermatophyta</taxon>
        <taxon>Magnoliopsida</taxon>
        <taxon>eudicotyledons</taxon>
        <taxon>Gunneridae</taxon>
        <taxon>Pentapetalae</taxon>
        <taxon>asterids</taxon>
        <taxon>lamiids</taxon>
        <taxon>Solanales</taxon>
        <taxon>Solanaceae</taxon>
        <taxon>Solanoideae</taxon>
        <taxon>Solaneae</taxon>
        <taxon>Solanum</taxon>
        <taxon>Solanum subgen. Lycopersicon</taxon>
    </lineage>
</organism>
<dbReference type="GO" id="GO:0003729">
    <property type="term" value="F:mRNA binding"/>
    <property type="evidence" value="ECO:0007669"/>
    <property type="project" value="UniProtKB-ARBA"/>
</dbReference>
<name>K4C6E6_SOLLC</name>
<dbReference type="eggNOG" id="KOG1677">
    <property type="taxonomic scope" value="Eukaryota"/>
</dbReference>
<reference evidence="7" key="2">
    <citation type="submission" date="2015-06" db="UniProtKB">
        <authorList>
            <consortium name="EnsemblPlants"/>
        </authorList>
    </citation>
    <scope>IDENTIFICATION</scope>
    <source>
        <strain evidence="7">cv. Heinz 1706</strain>
    </source>
</reference>
<accession>K4C6E6</accession>
<dbReference type="Gene3D" id="4.10.1000.10">
    <property type="entry name" value="Zinc finger, CCCH-type"/>
    <property type="match status" value="1"/>
</dbReference>
<dbReference type="EnsemblPlants" id="Solyc06g054600.2.1">
    <property type="protein sequence ID" value="Solyc06g054600.2.1"/>
    <property type="gene ID" value="Solyc06g054600.2"/>
</dbReference>
<dbReference type="InParanoid" id="K4C6E6"/>
<dbReference type="HOGENOM" id="CLU_1456853_0_0_1"/>
<keyword evidence="2 5" id="KW-0863">Zinc-finger</keyword>
<dbReference type="GO" id="GO:0003677">
    <property type="term" value="F:DNA binding"/>
    <property type="evidence" value="ECO:0007669"/>
    <property type="project" value="UniProtKB-KW"/>
</dbReference>
<dbReference type="PaxDb" id="4081-Solyc06g054600.2.1"/>
<feature type="domain" description="C3H1-type" evidence="6">
    <location>
        <begin position="10"/>
        <end position="31"/>
    </location>
</feature>
<dbReference type="PANTHER" id="PTHR12506:SF41">
    <property type="entry name" value="ZINC FINGER CCCH DOMAIN-CONTAINING PROTEIN 58"/>
    <property type="match status" value="1"/>
</dbReference>
<keyword evidence="1 5" id="KW-0479">Metal-binding</keyword>
<dbReference type="Proteomes" id="UP000004994">
    <property type="component" value="Chromosome 6"/>
</dbReference>
<evidence type="ECO:0000259" key="6">
    <source>
        <dbReference type="PROSITE" id="PS50103"/>
    </source>
</evidence>
<evidence type="ECO:0000256" key="3">
    <source>
        <dbReference type="ARBA" id="ARBA00022833"/>
    </source>
</evidence>
<feature type="zinc finger region" description="C3H1-type" evidence="5">
    <location>
        <begin position="10"/>
        <end position="31"/>
    </location>
</feature>
<evidence type="ECO:0000313" key="7">
    <source>
        <dbReference type="EnsemblPlants" id="Solyc06g054600.2.1"/>
    </source>
</evidence>